<accession>A0A330M554</accession>
<evidence type="ECO:0000313" key="1">
    <source>
        <dbReference type="EMBL" id="SQH77411.1"/>
    </source>
</evidence>
<dbReference type="EMBL" id="LS483452">
    <property type="protein sequence ID" value="SQH77411.1"/>
    <property type="molecule type" value="Genomic_DNA"/>
</dbReference>
<dbReference type="KEGG" id="sbk:SHEWBE_3448"/>
<name>A0A330M554_9GAMM</name>
<proteinExistence type="predicted"/>
<sequence>MSRFPLSKALYQQGVEPVAHDKQANTLSRVDYSGLTDMLTEQASPWGSYLTFQLWNLA</sequence>
<protein>
    <submittedName>
        <fullName evidence="1">Uncharacterized protein</fullName>
    </submittedName>
</protein>
<dbReference type="AlphaFoldDB" id="A0A330M554"/>
<reference evidence="2" key="1">
    <citation type="submission" date="2018-06" db="EMBL/GenBank/DDBJ databases">
        <authorList>
            <person name="Cea G.-C."/>
            <person name="William W."/>
        </authorList>
    </citation>
    <scope>NUCLEOTIDE SEQUENCE [LARGE SCALE GENOMIC DNA]</scope>
    <source>
        <strain evidence="2">DB21MT-2</strain>
    </source>
</reference>
<evidence type="ECO:0000313" key="2">
    <source>
        <dbReference type="Proteomes" id="UP000250123"/>
    </source>
</evidence>
<gene>
    <name evidence="1" type="ORF">SHEWBE_3448</name>
</gene>
<organism evidence="1 2">
    <name type="scientific">Shewanella benthica</name>
    <dbReference type="NCBI Taxonomy" id="43661"/>
    <lineage>
        <taxon>Bacteria</taxon>
        <taxon>Pseudomonadati</taxon>
        <taxon>Pseudomonadota</taxon>
        <taxon>Gammaproteobacteria</taxon>
        <taxon>Alteromonadales</taxon>
        <taxon>Shewanellaceae</taxon>
        <taxon>Shewanella</taxon>
    </lineage>
</organism>
<dbReference type="RefSeq" id="WP_172605617.1">
    <property type="nucleotide sequence ID" value="NZ_LS483452.1"/>
</dbReference>
<dbReference type="Proteomes" id="UP000250123">
    <property type="component" value="Chromosome SHEWBE"/>
</dbReference>